<dbReference type="InterPro" id="IPR043129">
    <property type="entry name" value="ATPase_NBD"/>
</dbReference>
<dbReference type="eggNOG" id="COG1940">
    <property type="taxonomic scope" value="Bacteria"/>
</dbReference>
<evidence type="ECO:0000313" key="3">
    <source>
        <dbReference type="Proteomes" id="UP000006873"/>
    </source>
</evidence>
<name>E3GR19_9FIRM</name>
<dbReference type="AlphaFoldDB" id="E3GR19"/>
<organism evidence="2 3">
    <name type="scientific">Eubacterium callanderi</name>
    <dbReference type="NCBI Taxonomy" id="53442"/>
    <lineage>
        <taxon>Bacteria</taxon>
        <taxon>Bacillati</taxon>
        <taxon>Bacillota</taxon>
        <taxon>Clostridia</taxon>
        <taxon>Eubacteriales</taxon>
        <taxon>Eubacteriaceae</taxon>
        <taxon>Eubacterium</taxon>
    </lineage>
</organism>
<evidence type="ECO:0000313" key="2">
    <source>
        <dbReference type="EMBL" id="ADO39461.1"/>
    </source>
</evidence>
<dbReference type="PANTHER" id="PTHR18964">
    <property type="entry name" value="ROK (REPRESSOR, ORF, KINASE) FAMILY"/>
    <property type="match status" value="1"/>
</dbReference>
<protein>
    <recommendedName>
        <fullName evidence="4">ROK family protein</fullName>
    </recommendedName>
</protein>
<dbReference type="Proteomes" id="UP000006873">
    <property type="component" value="Chromosome"/>
</dbReference>
<dbReference type="HOGENOM" id="CLU_036604_0_2_9"/>
<evidence type="ECO:0000256" key="1">
    <source>
        <dbReference type="ARBA" id="ARBA00006479"/>
    </source>
</evidence>
<dbReference type="Pfam" id="PF00480">
    <property type="entry name" value="ROK"/>
    <property type="match status" value="1"/>
</dbReference>
<dbReference type="KEGG" id="elm:ELI_4527"/>
<comment type="similarity">
    <text evidence="1">Belongs to the ROK (NagC/XylR) family.</text>
</comment>
<keyword evidence="3" id="KW-1185">Reference proteome</keyword>
<dbReference type="Gene3D" id="3.30.420.40">
    <property type="match status" value="2"/>
</dbReference>
<dbReference type="PANTHER" id="PTHR18964:SF165">
    <property type="entry name" value="BETA-GLUCOSIDE KINASE"/>
    <property type="match status" value="1"/>
</dbReference>
<evidence type="ECO:0008006" key="4">
    <source>
        <dbReference type="Google" id="ProtNLM"/>
    </source>
</evidence>
<reference key="1">
    <citation type="submission" date="2010-09" db="EMBL/GenBank/DDBJ databases">
        <authorList>
            <person name="Roh H."/>
            <person name="Ko H.-J."/>
            <person name="Kim D."/>
            <person name="Choi D.G."/>
            <person name="Park S."/>
            <person name="Kim S."/>
            <person name="Kim K.H."/>
            <person name="Chang I.S."/>
            <person name="Choi I.-G."/>
        </authorList>
    </citation>
    <scope>NUCLEOTIDE SEQUENCE</scope>
    <source>
        <strain>KIST612</strain>
    </source>
</reference>
<proteinExistence type="inferred from homology"/>
<dbReference type="InterPro" id="IPR000600">
    <property type="entry name" value="ROK"/>
</dbReference>
<dbReference type="CDD" id="cd24068">
    <property type="entry name" value="ASKHA_NBD_ROK_FnNanK-like"/>
    <property type="match status" value="1"/>
</dbReference>
<dbReference type="SUPFAM" id="SSF53067">
    <property type="entry name" value="Actin-like ATPase domain"/>
    <property type="match status" value="1"/>
</dbReference>
<sequence>MMKKYICIDIGGTAIKHGVADEGLRLLEKSEIPTKSQVDGGPGIVKKVLKLVENWRRCYDISGVAISTAGMVEPKEGRIIYSCELIPGYTGTELKKIVEAASGLPCAVENDVNCAGLAESVTGAGKGASSCLCLTVGTGVGGCLILNGEIYHGFSNSACEAGYLSVGGESLQEKAAASVLVRKIADLRGISEDQLDGKQIFSEAQKGAADCVQAIDEMVEALSLGIADMVYILNPEVVVLGGGIMTQREYLEKRLQAALSEKIIPAVYRNTRLAFAQNGNDAGMVGALLNLLKEEKSR</sequence>
<dbReference type="EMBL" id="CP002273">
    <property type="protein sequence ID" value="ADO39461.1"/>
    <property type="molecule type" value="Genomic_DNA"/>
</dbReference>
<gene>
    <name evidence="2" type="ordered locus">ELI_4527</name>
</gene>
<reference evidence="2 3" key="2">
    <citation type="journal article" date="2011" name="J. Bacteriol.">
        <title>Complete genome sequence of a carbon monoxide-utilizing acetogen, Eubacterium limosum KIST612.</title>
        <authorList>
            <person name="Roh H."/>
            <person name="Ko H.J."/>
            <person name="Kim D."/>
            <person name="Choi D.G."/>
            <person name="Park S."/>
            <person name="Kim S."/>
            <person name="Chang I.S."/>
            <person name="Choi I.G."/>
        </authorList>
    </citation>
    <scope>NUCLEOTIDE SEQUENCE [LARGE SCALE GENOMIC DNA]</scope>
    <source>
        <strain evidence="2 3">KIST612</strain>
    </source>
</reference>
<accession>E3GR19</accession>